<feature type="active site" description="Proton donor" evidence="3">
    <location>
        <position position="86"/>
    </location>
</feature>
<dbReference type="GO" id="GO:0016787">
    <property type="term" value="F:hydrolase activity"/>
    <property type="evidence" value="ECO:0007669"/>
    <property type="project" value="UniProtKB-KW"/>
</dbReference>
<dbReference type="EMBL" id="NNSR01000042">
    <property type="protein sequence ID" value="PKD30967.1"/>
    <property type="molecule type" value="Genomic_DNA"/>
</dbReference>
<accession>A0A2N0UVF9</accession>
<dbReference type="GeneID" id="93768671"/>
<protein>
    <submittedName>
        <fullName evidence="4">mRNA interferase YafQ</fullName>
        <ecNumber evidence="4">3.1.-.-</ecNumber>
    </submittedName>
</protein>
<evidence type="ECO:0000256" key="3">
    <source>
        <dbReference type="PIRSR" id="PIRSR006156-1"/>
    </source>
</evidence>
<dbReference type="AlphaFoldDB" id="A0A2N0UVF9"/>
<dbReference type="PANTHER" id="PTHR40588:SF1">
    <property type="entry name" value="MRNA INTERFERASE TOXIN YAFQ"/>
    <property type="match status" value="1"/>
</dbReference>
<keyword evidence="4" id="KW-0378">Hydrolase</keyword>
<dbReference type="RefSeq" id="WP_101028946.1">
    <property type="nucleotide sequence ID" value="NZ_CABMMZ010000042.1"/>
</dbReference>
<dbReference type="Proteomes" id="UP000233425">
    <property type="component" value="Unassembled WGS sequence"/>
</dbReference>
<keyword evidence="5" id="KW-1185">Reference proteome</keyword>
<dbReference type="NCBIfam" id="TIGR00053">
    <property type="entry name" value="YafQ family addiction module toxin"/>
    <property type="match status" value="1"/>
</dbReference>
<dbReference type="InterPro" id="IPR007712">
    <property type="entry name" value="RelE/ParE_toxin"/>
</dbReference>
<dbReference type="Gene3D" id="3.30.2310.20">
    <property type="entry name" value="RelE-like"/>
    <property type="match status" value="1"/>
</dbReference>
<evidence type="ECO:0000313" key="5">
    <source>
        <dbReference type="Proteomes" id="UP000233425"/>
    </source>
</evidence>
<comment type="similarity">
    <text evidence="2">Belongs to the RelE toxin family. YafQ subfamily.</text>
</comment>
<dbReference type="GO" id="GO:0006402">
    <property type="term" value="P:mRNA catabolic process"/>
    <property type="evidence" value="ECO:0007669"/>
    <property type="project" value="TreeGrafter"/>
</dbReference>
<dbReference type="PIRSF" id="PIRSF006156">
    <property type="entry name" value="YafQ"/>
    <property type="match status" value="1"/>
</dbReference>
<dbReference type="GO" id="GO:0004521">
    <property type="term" value="F:RNA endonuclease activity"/>
    <property type="evidence" value="ECO:0007669"/>
    <property type="project" value="TreeGrafter"/>
</dbReference>
<dbReference type="Pfam" id="PF15738">
    <property type="entry name" value="YafQ_toxin"/>
    <property type="match status" value="1"/>
</dbReference>
<dbReference type="EC" id="3.1.-.-" evidence="4"/>
<evidence type="ECO:0000256" key="1">
    <source>
        <dbReference type="ARBA" id="ARBA00022649"/>
    </source>
</evidence>
<keyword evidence="1" id="KW-1277">Toxin-antitoxin system</keyword>
<evidence type="ECO:0000313" key="4">
    <source>
        <dbReference type="EMBL" id="PKD30967.1"/>
    </source>
</evidence>
<name>A0A2N0UVF9_9FIRM</name>
<organism evidence="4 5">
    <name type="scientific">Ruminococcus bromii</name>
    <dbReference type="NCBI Taxonomy" id="40518"/>
    <lineage>
        <taxon>Bacteria</taxon>
        <taxon>Bacillati</taxon>
        <taxon>Bacillota</taxon>
        <taxon>Clostridia</taxon>
        <taxon>Eubacteriales</taxon>
        <taxon>Oscillospiraceae</taxon>
        <taxon>Ruminococcus</taxon>
    </lineage>
</organism>
<dbReference type="FunFam" id="3.30.2310.20:FF:000003">
    <property type="entry name" value="Type II toxin-antitoxin system YafQ family toxin"/>
    <property type="match status" value="1"/>
</dbReference>
<reference evidence="4" key="1">
    <citation type="journal article" date="2018" name="Environ. Microbiol.">
        <title>Sporulation capability and amylosome conservation among diverse human colonic and rumen isolates of the keystone starch-degrader Ruminococcus bromii.</title>
        <authorList>
            <person name="Mukhopadhya I."/>
            <person name="Morais S."/>
            <person name="Laverde-Gomez J."/>
            <person name="Sheridan P.O."/>
            <person name="Walker A.W."/>
            <person name="Kelly W."/>
            <person name="Klieve A.V."/>
            <person name="Ouwerkerk D."/>
            <person name="Duncan S.H."/>
            <person name="Louis P."/>
            <person name="Koropatkin N."/>
            <person name="Cockburn D."/>
            <person name="Kibler R."/>
            <person name="Cooper P.J."/>
            <person name="Sandoval C."/>
            <person name="Crost E."/>
            <person name="Juge N."/>
            <person name="Bayer E.A."/>
            <person name="Flint H.J."/>
        </authorList>
    </citation>
    <scope>NUCLEOTIDE SEQUENCE [LARGE SCALE GENOMIC DNA]</scope>
    <source>
        <strain evidence="4">ATCC 27255</strain>
    </source>
</reference>
<proteinExistence type="inferred from homology"/>
<dbReference type="InterPro" id="IPR035093">
    <property type="entry name" value="RelE/ParE_toxin_dom_sf"/>
</dbReference>
<dbReference type="NCBIfam" id="TIGR02385">
    <property type="entry name" value="RelE_StbE"/>
    <property type="match status" value="1"/>
</dbReference>
<dbReference type="GO" id="GO:0006415">
    <property type="term" value="P:translational termination"/>
    <property type="evidence" value="ECO:0007669"/>
    <property type="project" value="TreeGrafter"/>
</dbReference>
<dbReference type="PANTHER" id="PTHR40588">
    <property type="entry name" value="MRNA INTERFERASE TOXIN YAFQ"/>
    <property type="match status" value="1"/>
</dbReference>
<dbReference type="InterPro" id="IPR004386">
    <property type="entry name" value="Toxin_YafQ-like"/>
</dbReference>
<evidence type="ECO:0000256" key="2">
    <source>
        <dbReference type="ARBA" id="ARBA00061366"/>
    </source>
</evidence>
<sequence length="90" mass="10621">MLTIKYHAMFKKDFKRIKKRGYDISRLEKIVELLANEVPLPEQFKDHNLSGNYNGFRECHIAPDWLLIYQVNNNELVLVLSRTGSHSDLF</sequence>
<gene>
    <name evidence="4" type="primary">yafQ_1</name>
    <name evidence="4" type="ORF">RBATCC27255_00903</name>
</gene>
<comment type="caution">
    <text evidence="4">The sequence shown here is derived from an EMBL/GenBank/DDBJ whole genome shotgun (WGS) entry which is preliminary data.</text>
</comment>
<dbReference type="SUPFAM" id="SSF143011">
    <property type="entry name" value="RelE-like"/>
    <property type="match status" value="1"/>
</dbReference>